<evidence type="ECO:0000256" key="1">
    <source>
        <dbReference type="SAM" id="Phobius"/>
    </source>
</evidence>
<feature type="transmembrane region" description="Helical" evidence="1">
    <location>
        <begin position="17"/>
        <end position="40"/>
    </location>
</feature>
<keyword evidence="1" id="KW-1133">Transmembrane helix</keyword>
<keyword evidence="1" id="KW-0472">Membrane</keyword>
<feature type="transmembrane region" description="Helical" evidence="1">
    <location>
        <begin position="199"/>
        <end position="218"/>
    </location>
</feature>
<name>A0A7W9F0L8_9SPHN</name>
<organism evidence="2 3">
    <name type="scientific">Sphingomonas prati</name>
    <dbReference type="NCBI Taxonomy" id="1843237"/>
    <lineage>
        <taxon>Bacteria</taxon>
        <taxon>Pseudomonadati</taxon>
        <taxon>Pseudomonadota</taxon>
        <taxon>Alphaproteobacteria</taxon>
        <taxon>Sphingomonadales</taxon>
        <taxon>Sphingomonadaceae</taxon>
        <taxon>Sphingomonas</taxon>
    </lineage>
</organism>
<dbReference type="Proteomes" id="UP000546701">
    <property type="component" value="Unassembled WGS sequence"/>
</dbReference>
<dbReference type="PANTHER" id="PTHR34219">
    <property type="entry name" value="IRON-REGULATED INNER MEMBRANE PROTEIN-RELATED"/>
    <property type="match status" value="1"/>
</dbReference>
<dbReference type="AlphaFoldDB" id="A0A7W9F0L8"/>
<dbReference type="EMBL" id="JACIJR010000002">
    <property type="protein sequence ID" value="MBB5728358.1"/>
    <property type="molecule type" value="Genomic_DNA"/>
</dbReference>
<accession>A0A7W9F0L8</accession>
<reference evidence="2 3" key="1">
    <citation type="submission" date="2020-08" db="EMBL/GenBank/DDBJ databases">
        <title>Genomic Encyclopedia of Type Strains, Phase IV (KMG-IV): sequencing the most valuable type-strain genomes for metagenomic binning, comparative biology and taxonomic classification.</title>
        <authorList>
            <person name="Goeker M."/>
        </authorList>
    </citation>
    <scope>NUCLEOTIDE SEQUENCE [LARGE SCALE GENOMIC DNA]</scope>
    <source>
        <strain evidence="2 3">DSM 103336</strain>
    </source>
</reference>
<comment type="caution">
    <text evidence="2">The sequence shown here is derived from an EMBL/GenBank/DDBJ whole genome shotgun (WGS) entry which is preliminary data.</text>
</comment>
<proteinExistence type="predicted"/>
<keyword evidence="3" id="KW-1185">Reference proteome</keyword>
<feature type="transmembrane region" description="Helical" evidence="1">
    <location>
        <begin position="150"/>
        <end position="171"/>
    </location>
</feature>
<protein>
    <submittedName>
        <fullName evidence="2">Putative iron-regulated membrane protein</fullName>
    </submittedName>
</protein>
<evidence type="ECO:0000313" key="2">
    <source>
        <dbReference type="EMBL" id="MBB5728358.1"/>
    </source>
</evidence>
<dbReference type="RefSeq" id="WP_198350695.1">
    <property type="nucleotide sequence ID" value="NZ_BMJP01000001.1"/>
</dbReference>
<dbReference type="InterPro" id="IPR005625">
    <property type="entry name" value="PepSY-ass_TM"/>
</dbReference>
<evidence type="ECO:0000313" key="3">
    <source>
        <dbReference type="Proteomes" id="UP000546701"/>
    </source>
</evidence>
<feature type="transmembrane region" description="Helical" evidence="1">
    <location>
        <begin position="335"/>
        <end position="359"/>
    </location>
</feature>
<sequence>MSAGPAPLRVTARRVHLWLGLTIGALFAFAGLTGSALVFYPEIDAALNPALRAVPGDARPPSWQAVVDTLHRDHPTRTGAWRIEVTEAGGAIPARYYKPRETAGRAFAPLLVWIDPVAMRTIRTGFWGDTVVTWLYDLHYRLLLEEPGGIAMGIAGLVMLLLIVSGIWAWWPRPGGWWRALRFKRDAAPIRRLYDWHKLNGLLGLVLLLVVTATGAMLDLPDQTRAVITLALPITTPPRPTVAAGQGAVPVDRLVAIAQARFPDGALAWIETPTGATGTVRINLSRPGEPSRRFPRTNVWLDPHDGRIVAVRDGLDGSGGDTVMNWLHPLHGGEAFGLTGRVLAFVAGLLPAILFYTGLRRWLRRRSQSVRASSRTACDAPG</sequence>
<gene>
    <name evidence="2" type="ORF">FHS99_000828</name>
</gene>
<dbReference type="Pfam" id="PF03929">
    <property type="entry name" value="PepSY_TM"/>
    <property type="match status" value="1"/>
</dbReference>
<keyword evidence="1" id="KW-0812">Transmembrane</keyword>